<dbReference type="SUPFAM" id="SSF50475">
    <property type="entry name" value="FMN-binding split barrel"/>
    <property type="match status" value="1"/>
</dbReference>
<proteinExistence type="predicted"/>
<reference evidence="3 4" key="1">
    <citation type="submission" date="2018-03" db="EMBL/GenBank/DDBJ databases">
        <title>Genomic Encyclopedia of Archaeal and Bacterial Type Strains, Phase II (KMG-II): from individual species to whole genera.</title>
        <authorList>
            <person name="Goeker M."/>
        </authorList>
    </citation>
    <scope>NUCLEOTIDE SEQUENCE [LARGE SCALE GENOMIC DNA]</scope>
    <source>
        <strain evidence="3 4">DSM 45312</strain>
    </source>
</reference>
<dbReference type="EMBL" id="PYGA01000020">
    <property type="protein sequence ID" value="PSK91370.1"/>
    <property type="molecule type" value="Genomic_DNA"/>
</dbReference>
<feature type="domain" description="Pyridoxamine 5'-phosphate oxidase N-terminal" evidence="2">
    <location>
        <begin position="22"/>
        <end position="117"/>
    </location>
</feature>
<dbReference type="InterPro" id="IPR011576">
    <property type="entry name" value="Pyridox_Oxase_N"/>
</dbReference>
<dbReference type="PANTHER" id="PTHR35176:SF6">
    <property type="entry name" value="HEME OXYGENASE HI_0854-RELATED"/>
    <property type="match status" value="1"/>
</dbReference>
<keyword evidence="1" id="KW-0560">Oxidoreductase</keyword>
<dbReference type="Proteomes" id="UP000240542">
    <property type="component" value="Unassembled WGS sequence"/>
</dbReference>
<gene>
    <name evidence="3" type="ORF">CLV63_12096</name>
</gene>
<accession>A0A2P8D2B5</accession>
<organism evidence="3 4">
    <name type="scientific">Murinocardiopsis flavida</name>
    <dbReference type="NCBI Taxonomy" id="645275"/>
    <lineage>
        <taxon>Bacteria</taxon>
        <taxon>Bacillati</taxon>
        <taxon>Actinomycetota</taxon>
        <taxon>Actinomycetes</taxon>
        <taxon>Streptosporangiales</taxon>
        <taxon>Nocardiopsidaceae</taxon>
        <taxon>Murinocardiopsis</taxon>
    </lineage>
</organism>
<name>A0A2P8D2B5_9ACTN</name>
<dbReference type="PANTHER" id="PTHR35176">
    <property type="entry name" value="HEME OXYGENASE HI_0854-RELATED"/>
    <property type="match status" value="1"/>
</dbReference>
<dbReference type="Gene3D" id="2.30.110.10">
    <property type="entry name" value="Electron Transport, Fmn-binding Protein, Chain A"/>
    <property type="match status" value="1"/>
</dbReference>
<evidence type="ECO:0000313" key="3">
    <source>
        <dbReference type="EMBL" id="PSK91370.1"/>
    </source>
</evidence>
<dbReference type="GO" id="GO:0016627">
    <property type="term" value="F:oxidoreductase activity, acting on the CH-CH group of donors"/>
    <property type="evidence" value="ECO:0007669"/>
    <property type="project" value="TreeGrafter"/>
</dbReference>
<dbReference type="InterPro" id="IPR052019">
    <property type="entry name" value="F420H2_bilvrd_red/Heme_oxyg"/>
</dbReference>
<dbReference type="AlphaFoldDB" id="A0A2P8D2B5"/>
<dbReference type="GO" id="GO:0070967">
    <property type="term" value="F:coenzyme F420 binding"/>
    <property type="evidence" value="ECO:0007669"/>
    <property type="project" value="TreeGrafter"/>
</dbReference>
<dbReference type="GO" id="GO:0005829">
    <property type="term" value="C:cytosol"/>
    <property type="evidence" value="ECO:0007669"/>
    <property type="project" value="TreeGrafter"/>
</dbReference>
<sequence length="163" mass="17474">MTSANSAVTWDVFAAAAPGLAKTAKERFESAETHVLATLRKDGGPRVSGTEVSFRAPDITIGSMPGARKARDLQRSPAFAIHANPADPDDIRAGGADIKISGTAVEVADPDEVERYRDPGTPPGPFHLFRLLLSEVVATGVEGDRLVVRLWRPGGEVREFRRS</sequence>
<dbReference type="OrthoDB" id="5115613at2"/>
<evidence type="ECO:0000313" key="4">
    <source>
        <dbReference type="Proteomes" id="UP000240542"/>
    </source>
</evidence>
<evidence type="ECO:0000256" key="1">
    <source>
        <dbReference type="ARBA" id="ARBA00023002"/>
    </source>
</evidence>
<comment type="caution">
    <text evidence="3">The sequence shown here is derived from an EMBL/GenBank/DDBJ whole genome shotgun (WGS) entry which is preliminary data.</text>
</comment>
<protein>
    <submittedName>
        <fullName evidence="3">Pyridoxamine 5'-phosphate oxidase</fullName>
    </submittedName>
</protein>
<dbReference type="RefSeq" id="WP_106585621.1">
    <property type="nucleotide sequence ID" value="NZ_PYGA01000020.1"/>
</dbReference>
<dbReference type="Pfam" id="PF01243">
    <property type="entry name" value="PNPOx_N"/>
    <property type="match status" value="1"/>
</dbReference>
<dbReference type="InterPro" id="IPR012349">
    <property type="entry name" value="Split_barrel_FMN-bd"/>
</dbReference>
<keyword evidence="4" id="KW-1185">Reference proteome</keyword>
<evidence type="ECO:0000259" key="2">
    <source>
        <dbReference type="Pfam" id="PF01243"/>
    </source>
</evidence>